<feature type="domain" description="Tyrosinase copper-binding" evidence="9">
    <location>
        <begin position="447"/>
        <end position="458"/>
    </location>
</feature>
<keyword evidence="11" id="KW-1185">Reference proteome</keyword>
<keyword evidence="4" id="KW-0883">Thioether bond</keyword>
<evidence type="ECO:0000259" key="8">
    <source>
        <dbReference type="PROSITE" id="PS00497"/>
    </source>
</evidence>
<evidence type="ECO:0000313" key="10">
    <source>
        <dbReference type="EMBL" id="OAE32081.1"/>
    </source>
</evidence>
<dbReference type="PRINTS" id="PR00092">
    <property type="entry name" value="TYROSINASE"/>
</dbReference>
<dbReference type="Pfam" id="PF12142">
    <property type="entry name" value="PPO1_DWL"/>
    <property type="match status" value="1"/>
</dbReference>
<dbReference type="Proteomes" id="UP000077202">
    <property type="component" value="Unassembled WGS sequence"/>
</dbReference>
<evidence type="ECO:0000256" key="3">
    <source>
        <dbReference type="ARBA" id="ARBA00022723"/>
    </source>
</evidence>
<dbReference type="GO" id="GO:0046872">
    <property type="term" value="F:metal ion binding"/>
    <property type="evidence" value="ECO:0007669"/>
    <property type="project" value="UniProtKB-KW"/>
</dbReference>
<comment type="similarity">
    <text evidence="2">Belongs to the tyrosinase family.</text>
</comment>
<dbReference type="Gene3D" id="1.10.1280.10">
    <property type="entry name" value="Di-copper center containing domain from catechol oxidase"/>
    <property type="match status" value="1"/>
</dbReference>
<dbReference type="InterPro" id="IPR008922">
    <property type="entry name" value="Di-copper_centre_dom_sf"/>
</dbReference>
<dbReference type="Pfam" id="PF12143">
    <property type="entry name" value="PPO1_KFDV"/>
    <property type="match status" value="1"/>
</dbReference>
<evidence type="ECO:0000256" key="6">
    <source>
        <dbReference type="ARBA" id="ARBA00023008"/>
    </source>
</evidence>
<dbReference type="Pfam" id="PF00264">
    <property type="entry name" value="Tyrosinase"/>
    <property type="match status" value="1"/>
</dbReference>
<evidence type="ECO:0000256" key="5">
    <source>
        <dbReference type="ARBA" id="ARBA00023002"/>
    </source>
</evidence>
<dbReference type="AlphaFoldDB" id="A0A176WHM5"/>
<dbReference type="PANTHER" id="PTHR11474:SF76">
    <property type="entry name" value="SHKT DOMAIN-CONTAINING PROTEIN"/>
    <property type="match status" value="1"/>
</dbReference>
<organism evidence="10 11">
    <name type="scientific">Marchantia polymorpha subsp. ruderalis</name>
    <dbReference type="NCBI Taxonomy" id="1480154"/>
    <lineage>
        <taxon>Eukaryota</taxon>
        <taxon>Viridiplantae</taxon>
        <taxon>Streptophyta</taxon>
        <taxon>Embryophyta</taxon>
        <taxon>Marchantiophyta</taxon>
        <taxon>Marchantiopsida</taxon>
        <taxon>Marchantiidae</taxon>
        <taxon>Marchantiales</taxon>
        <taxon>Marchantiaceae</taxon>
        <taxon>Marchantia</taxon>
    </lineage>
</organism>
<comment type="caution">
    <text evidence="10">The sequence shown here is derived from an EMBL/GenBank/DDBJ whole genome shotgun (WGS) entry which is preliminary data.</text>
</comment>
<accession>A0A176WHM5</accession>
<keyword evidence="3" id="KW-0479">Metal-binding</keyword>
<dbReference type="PANTHER" id="PTHR11474">
    <property type="entry name" value="TYROSINASE FAMILY MEMBER"/>
    <property type="match status" value="1"/>
</dbReference>
<protein>
    <recommendedName>
        <fullName evidence="8 9">Tyrosinase copper-binding domain-containing protein</fullName>
    </recommendedName>
</protein>
<dbReference type="InterPro" id="IPR022740">
    <property type="entry name" value="Polyphenol_oxidase_C"/>
</dbReference>
<keyword evidence="6" id="KW-0186">Copper</keyword>
<dbReference type="InterPro" id="IPR022739">
    <property type="entry name" value="Polyphenol_oxidase_cen"/>
</dbReference>
<dbReference type="InterPro" id="IPR050316">
    <property type="entry name" value="Tyrosinase/Hemocyanin"/>
</dbReference>
<dbReference type="PROSITE" id="PS00498">
    <property type="entry name" value="TYROSINASE_2"/>
    <property type="match status" value="1"/>
</dbReference>
<evidence type="ECO:0000259" key="9">
    <source>
        <dbReference type="PROSITE" id="PS00498"/>
    </source>
</evidence>
<keyword evidence="7" id="KW-1015">Disulfide bond</keyword>
<evidence type="ECO:0000256" key="7">
    <source>
        <dbReference type="ARBA" id="ARBA00023157"/>
    </source>
</evidence>
<evidence type="ECO:0000313" key="11">
    <source>
        <dbReference type="Proteomes" id="UP000077202"/>
    </source>
</evidence>
<dbReference type="EMBL" id="LVLJ01000898">
    <property type="protein sequence ID" value="OAE32081.1"/>
    <property type="molecule type" value="Genomic_DNA"/>
</dbReference>
<name>A0A176WHM5_MARPO</name>
<sequence length="711" mass="80897">MDVPGRVHYKAAISRLLLPSSSLVPSDKLVIVIRAADSPLLPQQRLRSLLKTVSWRSSPQHLTTTAHRFINVLRIPNVMATDMTTSVSSIGSLKRIPQSRLQGKECLGRSSASKTRQQLKWALYTCAVVFCLQALTEMVDAEPVLASSLGFCKPVPVLKGAPLHCCLPAPRRFPIRFRFPRIPRTFSGRPILRERKPAHILQNDPEYVRKYNLAYARMKALPDTDPRSFLNQWRVHCSFCNEAFRQRKTPGPLGPETGVLLQVHYSWTFLPWHRMYLYYHERILASLINDPTFALPFWNWDNQLDQDAAKMPAMFLPNFGIPNAALFDEFRNSNHFPPKLLYLGYNSKLEAEGQQNLTDQQIKYENLCVMYNQVTTKISARDFLGGPYVVGTDNSAATVNVSAGETPGESGGMESVHNVAHEWTGLINDPDHPDNEDMGNFIYAARDPIFYTHHSNVDRLWDVWKTIPDKVTKSGDRKRMDFMSRDFLDTEFTFFDENQDMVIVKVRDSLDSSKLGYKYTDVSESDNMWIYYEPLPAQESSKTCNSSEYPAPVPSGYNYIGMDPVSFKLDRRAPTTKDCRDKGVKSVDQLQEDVVLERVKIPHSEYARFDVFINYPAANRRTRLYMSEFVGTFTHLPSGMVDMSKSVSESASESDDKFRIVTIRYSVNAALKRLGITDYNTDIVVTIVSKGARNSSPKTGFTFSNLKQDFQ</sequence>
<comment type="cofactor">
    <cofactor evidence="1">
        <name>Cu(2+)</name>
        <dbReference type="ChEBI" id="CHEBI:29036"/>
    </cofactor>
</comment>
<feature type="domain" description="Tyrosinase copper-binding" evidence="8">
    <location>
        <begin position="264"/>
        <end position="281"/>
    </location>
</feature>
<dbReference type="SUPFAM" id="SSF48056">
    <property type="entry name" value="Di-copper centre-containing domain"/>
    <property type="match status" value="1"/>
</dbReference>
<dbReference type="GO" id="GO:0004097">
    <property type="term" value="F:catechol oxidase activity"/>
    <property type="evidence" value="ECO:0007669"/>
    <property type="project" value="InterPro"/>
</dbReference>
<evidence type="ECO:0000256" key="4">
    <source>
        <dbReference type="ARBA" id="ARBA00022784"/>
    </source>
</evidence>
<evidence type="ECO:0000256" key="2">
    <source>
        <dbReference type="ARBA" id="ARBA00009928"/>
    </source>
</evidence>
<gene>
    <name evidence="10" type="ORF">AXG93_2278s1620</name>
</gene>
<proteinExistence type="inferred from homology"/>
<dbReference type="InterPro" id="IPR002227">
    <property type="entry name" value="Tyrosinase_Cu-bd"/>
</dbReference>
<keyword evidence="5" id="KW-0560">Oxidoreductase</keyword>
<dbReference type="PROSITE" id="PS00497">
    <property type="entry name" value="TYROSINASE_1"/>
    <property type="match status" value="1"/>
</dbReference>
<evidence type="ECO:0000256" key="1">
    <source>
        <dbReference type="ARBA" id="ARBA00001973"/>
    </source>
</evidence>
<reference evidence="10" key="1">
    <citation type="submission" date="2016-03" db="EMBL/GenBank/DDBJ databases">
        <title>Mechanisms controlling the formation of the plant cell surface in tip-growing cells are functionally conserved among land plants.</title>
        <authorList>
            <person name="Honkanen S."/>
            <person name="Jones V.A."/>
            <person name="Morieri G."/>
            <person name="Champion C."/>
            <person name="Hetherington A.J."/>
            <person name="Kelly S."/>
            <person name="Saint-Marcoux D."/>
            <person name="Proust H."/>
            <person name="Prescott H."/>
            <person name="Dolan L."/>
        </authorList>
    </citation>
    <scope>NUCLEOTIDE SEQUENCE [LARGE SCALE GENOMIC DNA]</scope>
    <source>
        <tissue evidence="10">Whole gametophyte</tissue>
    </source>
</reference>